<evidence type="ECO:0008006" key="3">
    <source>
        <dbReference type="Google" id="ProtNLM"/>
    </source>
</evidence>
<dbReference type="EMBL" id="UXAT02000025">
    <property type="protein sequence ID" value="VUX46989.1"/>
    <property type="molecule type" value="Genomic_DNA"/>
</dbReference>
<dbReference type="Pfam" id="PF12635">
    <property type="entry name" value="DUF3780"/>
    <property type="match status" value="1"/>
</dbReference>
<dbReference type="Proteomes" id="UP000326641">
    <property type="component" value="Unassembled WGS sequence"/>
</dbReference>
<dbReference type="InterPro" id="IPR024220">
    <property type="entry name" value="DUF3780"/>
</dbReference>
<sequence>MIARATIGFGCPNATDPHHFAVEIPAGRSGFVVIVEQYGVRAGIGGLPEAAERCRLPRAVWAAIAEEVKRDFNERLAAKKLPTSRWTVGVNKVERLLGKELLVLAWAVERADPALIPNAVRNWIGLKPEERWWLYTMTAAASGGSGDGDIGWRKALRFALTENPADEEQLTARKTRALGMAEDPSPFAGPMLPLFERVKEP</sequence>
<dbReference type="AlphaFoldDB" id="A0A564WFU0"/>
<organism evidence="1 2">
    <name type="scientific">Candidatus Defluviicoccus seviourii</name>
    <dbReference type="NCBI Taxonomy" id="2565273"/>
    <lineage>
        <taxon>Bacteria</taxon>
        <taxon>Pseudomonadati</taxon>
        <taxon>Pseudomonadota</taxon>
        <taxon>Alphaproteobacteria</taxon>
        <taxon>Rhodospirillales</taxon>
        <taxon>Rhodospirillaceae</taxon>
        <taxon>Defluviicoccus</taxon>
    </lineage>
</organism>
<comment type="caution">
    <text evidence="1">The sequence shown here is derived from an EMBL/GenBank/DDBJ whole genome shotgun (WGS) entry which is preliminary data.</text>
</comment>
<evidence type="ECO:0000313" key="1">
    <source>
        <dbReference type="EMBL" id="VUX46989.1"/>
    </source>
</evidence>
<protein>
    <recommendedName>
        <fullName evidence="3">DUF3780 domain-containing protein</fullName>
    </recommendedName>
</protein>
<accession>A0A564WFU0</accession>
<proteinExistence type="predicted"/>
<name>A0A564WFU0_9PROT</name>
<evidence type="ECO:0000313" key="2">
    <source>
        <dbReference type="Proteomes" id="UP000326641"/>
    </source>
</evidence>
<keyword evidence="2" id="KW-1185">Reference proteome</keyword>
<dbReference type="NCBIfam" id="NF042961">
    <property type="entry name" value="DUF3780_antiphage"/>
    <property type="match status" value="1"/>
</dbReference>
<reference evidence="1" key="1">
    <citation type="submission" date="2018-11" db="EMBL/GenBank/DDBJ databases">
        <authorList>
            <person name="Onetto C."/>
        </authorList>
    </citation>
    <scope>NUCLEOTIDE SEQUENCE [LARGE SCALE GENOMIC DNA]</scope>
</reference>
<gene>
    <name evidence="1" type="ORF">DF3PA_310003</name>
</gene>